<evidence type="ECO:0000313" key="3">
    <source>
        <dbReference type="Proteomes" id="UP000015106"/>
    </source>
</evidence>
<accession>A0A8R7QBI4</accession>
<organism evidence="2 3">
    <name type="scientific">Triticum urartu</name>
    <name type="common">Red wild einkorn</name>
    <name type="synonym">Crithodium urartu</name>
    <dbReference type="NCBI Taxonomy" id="4572"/>
    <lineage>
        <taxon>Eukaryota</taxon>
        <taxon>Viridiplantae</taxon>
        <taxon>Streptophyta</taxon>
        <taxon>Embryophyta</taxon>
        <taxon>Tracheophyta</taxon>
        <taxon>Spermatophyta</taxon>
        <taxon>Magnoliopsida</taxon>
        <taxon>Liliopsida</taxon>
        <taxon>Poales</taxon>
        <taxon>Poaceae</taxon>
        <taxon>BOP clade</taxon>
        <taxon>Pooideae</taxon>
        <taxon>Triticodae</taxon>
        <taxon>Triticeae</taxon>
        <taxon>Triticinae</taxon>
        <taxon>Triticum</taxon>
    </lineage>
</organism>
<protein>
    <submittedName>
        <fullName evidence="2">Uncharacterized protein</fullName>
    </submittedName>
</protein>
<name>A0A8R7QBI4_TRIUA</name>
<dbReference type="AlphaFoldDB" id="A0A8R7QBI4"/>
<reference evidence="2" key="2">
    <citation type="submission" date="2018-03" db="EMBL/GenBank/DDBJ databases">
        <title>The Triticum urartu genome reveals the dynamic nature of wheat genome evolution.</title>
        <authorList>
            <person name="Ling H."/>
            <person name="Ma B."/>
            <person name="Shi X."/>
            <person name="Liu H."/>
            <person name="Dong L."/>
            <person name="Sun H."/>
            <person name="Cao Y."/>
            <person name="Gao Q."/>
            <person name="Zheng S."/>
            <person name="Li Y."/>
            <person name="Yu Y."/>
            <person name="Du H."/>
            <person name="Qi M."/>
            <person name="Li Y."/>
            <person name="Yu H."/>
            <person name="Cui Y."/>
            <person name="Wang N."/>
            <person name="Chen C."/>
            <person name="Wu H."/>
            <person name="Zhao Y."/>
            <person name="Zhang J."/>
            <person name="Li Y."/>
            <person name="Zhou W."/>
            <person name="Zhang B."/>
            <person name="Hu W."/>
            <person name="Eijk M."/>
            <person name="Tang J."/>
            <person name="Witsenboer H."/>
            <person name="Zhao S."/>
            <person name="Li Z."/>
            <person name="Zhang A."/>
            <person name="Wang D."/>
            <person name="Liang C."/>
        </authorList>
    </citation>
    <scope>NUCLEOTIDE SEQUENCE [LARGE SCALE GENOMIC DNA]</scope>
    <source>
        <strain evidence="2">cv. G1812</strain>
    </source>
</reference>
<reference evidence="2" key="3">
    <citation type="submission" date="2022-06" db="UniProtKB">
        <authorList>
            <consortium name="EnsemblPlants"/>
        </authorList>
    </citation>
    <scope>IDENTIFICATION</scope>
</reference>
<keyword evidence="3" id="KW-1185">Reference proteome</keyword>
<proteinExistence type="predicted"/>
<sequence>RPPSLALAPAASSFLSVTGGALLPSRCTRTFLPLPLPALLPPPLQLGFRLPDSQSPKLGSSSSSSDIGCGRSSPRSSMSRPSLLAAFAGDCLSGDDSGLVVPGGRGTPQG</sequence>
<evidence type="ECO:0000256" key="1">
    <source>
        <dbReference type="SAM" id="MobiDB-lite"/>
    </source>
</evidence>
<dbReference type="Gramene" id="TuG1812G0500000537.01.T01">
    <property type="protein sequence ID" value="TuG1812G0500000537.01.T01.cds426159"/>
    <property type="gene ID" value="TuG1812G0500000537.01"/>
</dbReference>
<dbReference type="Proteomes" id="UP000015106">
    <property type="component" value="Chromosome 5"/>
</dbReference>
<feature type="region of interest" description="Disordered" evidence="1">
    <location>
        <begin position="43"/>
        <end position="80"/>
    </location>
</feature>
<reference evidence="3" key="1">
    <citation type="journal article" date="2013" name="Nature">
        <title>Draft genome of the wheat A-genome progenitor Triticum urartu.</title>
        <authorList>
            <person name="Ling H.Q."/>
            <person name="Zhao S."/>
            <person name="Liu D."/>
            <person name="Wang J."/>
            <person name="Sun H."/>
            <person name="Zhang C."/>
            <person name="Fan H."/>
            <person name="Li D."/>
            <person name="Dong L."/>
            <person name="Tao Y."/>
            <person name="Gao C."/>
            <person name="Wu H."/>
            <person name="Li Y."/>
            <person name="Cui Y."/>
            <person name="Guo X."/>
            <person name="Zheng S."/>
            <person name="Wang B."/>
            <person name="Yu K."/>
            <person name="Liang Q."/>
            <person name="Yang W."/>
            <person name="Lou X."/>
            <person name="Chen J."/>
            <person name="Feng M."/>
            <person name="Jian J."/>
            <person name="Zhang X."/>
            <person name="Luo G."/>
            <person name="Jiang Y."/>
            <person name="Liu J."/>
            <person name="Wang Z."/>
            <person name="Sha Y."/>
            <person name="Zhang B."/>
            <person name="Wu H."/>
            <person name="Tang D."/>
            <person name="Shen Q."/>
            <person name="Xue P."/>
            <person name="Zou S."/>
            <person name="Wang X."/>
            <person name="Liu X."/>
            <person name="Wang F."/>
            <person name="Yang Y."/>
            <person name="An X."/>
            <person name="Dong Z."/>
            <person name="Zhang K."/>
            <person name="Zhang X."/>
            <person name="Luo M.C."/>
            <person name="Dvorak J."/>
            <person name="Tong Y."/>
            <person name="Wang J."/>
            <person name="Yang H."/>
            <person name="Li Z."/>
            <person name="Wang D."/>
            <person name="Zhang A."/>
            <person name="Wang J."/>
        </authorList>
    </citation>
    <scope>NUCLEOTIDE SEQUENCE</scope>
    <source>
        <strain evidence="3">cv. G1812</strain>
    </source>
</reference>
<evidence type="ECO:0000313" key="2">
    <source>
        <dbReference type="EnsemblPlants" id="TuG1812G0500000537.01.T01.cds426159"/>
    </source>
</evidence>
<dbReference type="EnsemblPlants" id="TuG1812G0500000537.01.T01">
    <property type="protein sequence ID" value="TuG1812G0500000537.01.T01.cds426159"/>
    <property type="gene ID" value="TuG1812G0500000537.01"/>
</dbReference>
<feature type="compositionally biased region" description="Low complexity" evidence="1">
    <location>
        <begin position="53"/>
        <end position="80"/>
    </location>
</feature>